<protein>
    <recommendedName>
        <fullName evidence="4">EF-hand domain-containing protein</fullName>
    </recommendedName>
</protein>
<dbReference type="GO" id="GO:0005509">
    <property type="term" value="F:calcium ion binding"/>
    <property type="evidence" value="ECO:0007669"/>
    <property type="project" value="InterPro"/>
</dbReference>
<evidence type="ECO:0000313" key="5">
    <source>
        <dbReference type="EMBL" id="KAF4674936.1"/>
    </source>
</evidence>
<dbReference type="PANTHER" id="PTHR21694">
    <property type="entry name" value="COILED-COIL DOMAIN-CONTAINING PROTEIN 63"/>
    <property type="match status" value="1"/>
</dbReference>
<dbReference type="PROSITE" id="PS00018">
    <property type="entry name" value="EF_HAND_1"/>
    <property type="match status" value="2"/>
</dbReference>
<accession>A0A7J6MU28</accession>
<dbReference type="InterPro" id="IPR011992">
    <property type="entry name" value="EF-hand-dom_pair"/>
</dbReference>
<keyword evidence="2" id="KW-0175">Coiled coil</keyword>
<evidence type="ECO:0000256" key="2">
    <source>
        <dbReference type="ARBA" id="ARBA00023054"/>
    </source>
</evidence>
<feature type="compositionally biased region" description="Basic and acidic residues" evidence="3">
    <location>
        <begin position="172"/>
        <end position="183"/>
    </location>
</feature>
<feature type="region of interest" description="Disordered" evidence="3">
    <location>
        <begin position="172"/>
        <end position="210"/>
    </location>
</feature>
<name>A0A7J6MU28_PEROL</name>
<comment type="caution">
    <text evidence="5">The sequence shown here is derived from an EMBL/GenBank/DDBJ whole genome shotgun (WGS) entry which is preliminary data.</text>
</comment>
<keyword evidence="1" id="KW-0106">Calcium</keyword>
<dbReference type="InterPro" id="IPR051876">
    <property type="entry name" value="ODA-DC/CCD"/>
</dbReference>
<dbReference type="PROSITE" id="PS50222">
    <property type="entry name" value="EF_HAND_2"/>
    <property type="match status" value="1"/>
</dbReference>
<evidence type="ECO:0000256" key="1">
    <source>
        <dbReference type="ARBA" id="ARBA00022837"/>
    </source>
</evidence>
<dbReference type="AlphaFoldDB" id="A0A7J6MU28"/>
<feature type="region of interest" description="Disordered" evidence="3">
    <location>
        <begin position="526"/>
        <end position="548"/>
    </location>
</feature>
<dbReference type="InterPro" id="IPR018247">
    <property type="entry name" value="EF_Hand_1_Ca_BS"/>
</dbReference>
<dbReference type="Pfam" id="PF21773">
    <property type="entry name" value="ODAD1_CC"/>
    <property type="match status" value="1"/>
</dbReference>
<feature type="domain" description="EF-hand" evidence="4">
    <location>
        <begin position="669"/>
        <end position="700"/>
    </location>
</feature>
<dbReference type="EMBL" id="JABANN010000022">
    <property type="protein sequence ID" value="KAF4674936.1"/>
    <property type="molecule type" value="Genomic_DNA"/>
</dbReference>
<sequence length="750" mass="83827">MPAPPRGSSASSYLQLLHRDIEVTTRKLELERRRLGKLFEDFSRARAEFDDKVLPSKKQKTEQDIYREKAMANDTSPGSSGYNTRVKEILQSCSPGAMRSLESRISKSTAKLNTMNDNVKSITASLSEVSAAFESDRKATADCQRKLSELTAAKDSEKRAFREEVRDIKKQITDSSRESHEWEIQNSRDVLRQRPSVNPSDSQGDRRSVVRFASSSARETMLTGYTSASEEGTFSEMNTMKRILKLAFLNSIQRRHIRQHKRNSEVFEEAFRTIKQATGITEVAEIVRIFVKLEEQNFGLATYSNTLSQDIEGWVKENGKLKKALGMHHARVAGDIQKRQRALAGLSRDIDEKKEGAQSNSKALGNILTVVIDKALSTAREIAKALHKESLSVEVSAIHLASRRISSHGRQGRESHRMLTRESTIGEKLSCTIVFGCIPSTSGDGDLLLKYLDYIERSLSRWADAIPNSGMPAGERPFGYMLAVPMSARSSPPSARSGIAREGTPLVRTGELPVARLTRPAIQAPALAQRRKSGSTVRSDYSSSDEDKIANLDRPCSLTDLRKKAKASIERRRQRRREKKVSYFTEASMDSAASHSLGYDEFVAPMTSADKSVTQDVPPMTSTRAFLAMEREEIPADEIEKLFLSRYMSPAELTDKAEEMKISLNNLCHLKRVFDKYDADRSGSIEFDELKRLLVALGEELTEEEIGMARAGLDADKSGKVEFFDFVKWFASLKVDDVDVEGESSSSDIS</sequence>
<evidence type="ECO:0000256" key="3">
    <source>
        <dbReference type="SAM" id="MobiDB-lite"/>
    </source>
</evidence>
<dbReference type="InterPro" id="IPR049258">
    <property type="entry name" value="ODAD1_CC"/>
</dbReference>
<proteinExistence type="predicted"/>
<gene>
    <name evidence="5" type="ORF">FOL46_003383</name>
</gene>
<dbReference type="SUPFAM" id="SSF47473">
    <property type="entry name" value="EF-hand"/>
    <property type="match status" value="1"/>
</dbReference>
<evidence type="ECO:0000259" key="4">
    <source>
        <dbReference type="PROSITE" id="PS50222"/>
    </source>
</evidence>
<dbReference type="CDD" id="cd00051">
    <property type="entry name" value="EFh"/>
    <property type="match status" value="1"/>
</dbReference>
<dbReference type="InterPro" id="IPR002048">
    <property type="entry name" value="EF_hand_dom"/>
</dbReference>
<dbReference type="Pfam" id="PF13499">
    <property type="entry name" value="EF-hand_7"/>
    <property type="match status" value="1"/>
</dbReference>
<dbReference type="SMART" id="SM00054">
    <property type="entry name" value="EFh"/>
    <property type="match status" value="2"/>
</dbReference>
<reference evidence="5 6" key="1">
    <citation type="submission" date="2020-04" db="EMBL/GenBank/DDBJ databases">
        <title>Perkinsus olseni comparative genomics.</title>
        <authorList>
            <person name="Bogema D.R."/>
        </authorList>
    </citation>
    <scope>NUCLEOTIDE SEQUENCE [LARGE SCALE GENOMIC DNA]</scope>
    <source>
        <strain evidence="5">ATCC PRA-31</strain>
    </source>
</reference>
<dbReference type="Proteomes" id="UP000572268">
    <property type="component" value="Unassembled WGS sequence"/>
</dbReference>
<evidence type="ECO:0000313" key="6">
    <source>
        <dbReference type="Proteomes" id="UP000572268"/>
    </source>
</evidence>
<dbReference type="PANTHER" id="PTHR21694:SF18">
    <property type="entry name" value="COILED-COIL DOMAIN-CONTAINING PROTEIN 63"/>
    <property type="match status" value="1"/>
</dbReference>
<organism evidence="5 6">
    <name type="scientific">Perkinsus olseni</name>
    <name type="common">Perkinsus atlanticus</name>
    <dbReference type="NCBI Taxonomy" id="32597"/>
    <lineage>
        <taxon>Eukaryota</taxon>
        <taxon>Sar</taxon>
        <taxon>Alveolata</taxon>
        <taxon>Perkinsozoa</taxon>
        <taxon>Perkinsea</taxon>
        <taxon>Perkinsida</taxon>
        <taxon>Perkinsidae</taxon>
        <taxon>Perkinsus</taxon>
    </lineage>
</organism>
<dbReference type="Gene3D" id="1.10.238.10">
    <property type="entry name" value="EF-hand"/>
    <property type="match status" value="1"/>
</dbReference>